<keyword evidence="1" id="KW-1133">Transmembrane helix</keyword>
<organism evidence="3 4">
    <name type="scientific">Novosphingobium ginsenosidimutans</name>
    <dbReference type="NCBI Taxonomy" id="1176536"/>
    <lineage>
        <taxon>Bacteria</taxon>
        <taxon>Pseudomonadati</taxon>
        <taxon>Pseudomonadota</taxon>
        <taxon>Alphaproteobacteria</taxon>
        <taxon>Sphingomonadales</taxon>
        <taxon>Sphingomonadaceae</taxon>
        <taxon>Novosphingobium</taxon>
    </lineage>
</organism>
<proteinExistence type="predicted"/>
<feature type="transmembrane region" description="Helical" evidence="1">
    <location>
        <begin position="111"/>
        <end position="134"/>
    </location>
</feature>
<accession>A0A5B8S1Q7</accession>
<dbReference type="AlphaFoldDB" id="A0A5B8S1Q7"/>
<dbReference type="OrthoDB" id="7391073at2"/>
<gene>
    <name evidence="3" type="ORF">FRF71_04070</name>
</gene>
<reference evidence="3 4" key="1">
    <citation type="journal article" date="2013" name="J. Microbiol. Biotechnol.">
        <title>Novosphingobium ginsenosidimutans sp. nov., with the ability to convert ginsenoside.</title>
        <authorList>
            <person name="Kim J.K."/>
            <person name="He D."/>
            <person name="Liu Q.M."/>
            <person name="Park H.Y."/>
            <person name="Jung M.S."/>
            <person name="Yoon M.H."/>
            <person name="Kim S.C."/>
            <person name="Im W.T."/>
        </authorList>
    </citation>
    <scope>NUCLEOTIDE SEQUENCE [LARGE SCALE GENOMIC DNA]</scope>
    <source>
        <strain evidence="3 4">FW-6</strain>
    </source>
</reference>
<sequence length="271" mass="28620">MRFDSNRAWQEATALVSANRDVLWALAGVFLVLPSFAVGILAPPPEPPAGVDSDKLMAMLSAYYNSAWPWLLGMAVCQVIGTLAMLALYTDRTRPTVAEALKLALRGALPVILAQILAGMAFAGVALVLISLAAMTGSQAFAGLTLTLCLVALIYVIVRISLVAPVVMVDGERNPVIALKRSWALTRGNAGRLLLFYALLLIGFGIVILLVGGLADLLLRLVLGMELGTALGTLISAALQAVMAIFFMAVYASTHRQLARPEAPAAVIPIE</sequence>
<feature type="transmembrane region" description="Helical" evidence="1">
    <location>
        <begin position="21"/>
        <end position="42"/>
    </location>
</feature>
<keyword evidence="4" id="KW-1185">Reference proteome</keyword>
<feature type="domain" description="DUF7847" evidence="2">
    <location>
        <begin position="23"/>
        <end position="258"/>
    </location>
</feature>
<name>A0A5B8S1Q7_9SPHN</name>
<feature type="transmembrane region" description="Helical" evidence="1">
    <location>
        <begin position="140"/>
        <end position="169"/>
    </location>
</feature>
<dbReference type="Proteomes" id="UP000321172">
    <property type="component" value="Chromosome"/>
</dbReference>
<evidence type="ECO:0000313" key="4">
    <source>
        <dbReference type="Proteomes" id="UP000321172"/>
    </source>
</evidence>
<dbReference type="EMBL" id="CP042345">
    <property type="protein sequence ID" value="QEA15381.1"/>
    <property type="molecule type" value="Genomic_DNA"/>
</dbReference>
<feature type="transmembrane region" description="Helical" evidence="1">
    <location>
        <begin position="227"/>
        <end position="251"/>
    </location>
</feature>
<feature type="transmembrane region" description="Helical" evidence="1">
    <location>
        <begin position="67"/>
        <end position="90"/>
    </location>
</feature>
<dbReference type="RefSeq" id="WP_147089359.1">
    <property type="nucleotide sequence ID" value="NZ_BAABJD010000001.1"/>
</dbReference>
<keyword evidence="1" id="KW-0472">Membrane</keyword>
<protein>
    <recommendedName>
        <fullName evidence="2">DUF7847 domain-containing protein</fullName>
    </recommendedName>
</protein>
<keyword evidence="1" id="KW-0812">Transmembrane</keyword>
<dbReference type="Pfam" id="PF25231">
    <property type="entry name" value="DUF7847"/>
    <property type="match status" value="1"/>
</dbReference>
<evidence type="ECO:0000259" key="2">
    <source>
        <dbReference type="Pfam" id="PF25231"/>
    </source>
</evidence>
<evidence type="ECO:0000313" key="3">
    <source>
        <dbReference type="EMBL" id="QEA15381.1"/>
    </source>
</evidence>
<dbReference type="KEGG" id="ngf:FRF71_04070"/>
<feature type="transmembrane region" description="Helical" evidence="1">
    <location>
        <begin position="190"/>
        <end position="215"/>
    </location>
</feature>
<evidence type="ECO:0000256" key="1">
    <source>
        <dbReference type="SAM" id="Phobius"/>
    </source>
</evidence>
<dbReference type="InterPro" id="IPR057169">
    <property type="entry name" value="DUF7847"/>
</dbReference>